<gene>
    <name evidence="3" type="ORF">ACMD2_15292</name>
</gene>
<organism evidence="3 4">
    <name type="scientific">Ananas comosus</name>
    <name type="common">Pineapple</name>
    <name type="synonym">Ananas ananas</name>
    <dbReference type="NCBI Taxonomy" id="4615"/>
    <lineage>
        <taxon>Eukaryota</taxon>
        <taxon>Viridiplantae</taxon>
        <taxon>Streptophyta</taxon>
        <taxon>Embryophyta</taxon>
        <taxon>Tracheophyta</taxon>
        <taxon>Spermatophyta</taxon>
        <taxon>Magnoliopsida</taxon>
        <taxon>Liliopsida</taxon>
        <taxon>Poales</taxon>
        <taxon>Bromeliaceae</taxon>
        <taxon>Bromelioideae</taxon>
        <taxon>Ananas</taxon>
    </lineage>
</organism>
<evidence type="ECO:0000256" key="2">
    <source>
        <dbReference type="SAM" id="MobiDB-lite"/>
    </source>
</evidence>
<name>A0A199UJY4_ANACO</name>
<dbReference type="EMBL" id="LSRQ01007165">
    <property type="protein sequence ID" value="OAY65197.1"/>
    <property type="molecule type" value="Genomic_DNA"/>
</dbReference>
<evidence type="ECO:0000256" key="1">
    <source>
        <dbReference type="ARBA" id="ARBA00006974"/>
    </source>
</evidence>
<evidence type="ECO:0000313" key="4">
    <source>
        <dbReference type="Proteomes" id="UP000092600"/>
    </source>
</evidence>
<evidence type="ECO:0000313" key="3">
    <source>
        <dbReference type="EMBL" id="OAY65197.1"/>
    </source>
</evidence>
<comment type="caution">
    <text evidence="3">The sequence shown here is derived from an EMBL/GenBank/DDBJ whole genome shotgun (WGS) entry which is preliminary data.</text>
</comment>
<dbReference type="PANTHER" id="PTHR35296:SF8">
    <property type="entry name" value="SMALL AUXIN-UP RNA-RELATED"/>
    <property type="match status" value="1"/>
</dbReference>
<sequence length="148" mass="16063">MARSSKLSKLKGALKRWNSTPVRAVSRSVSGGTSAAAASASASARCHHHEDEAWLNPRSDDEDRLPVPSGLHPVFVGKSRRRYLLSSDLVSHPLFRHLLARSSVSGDVSGDGLVVGCEVVLFEHLLWMLENADPAPDSLDELVDFYAC</sequence>
<dbReference type="GO" id="GO:0009733">
    <property type="term" value="P:response to auxin"/>
    <property type="evidence" value="ECO:0007669"/>
    <property type="project" value="InterPro"/>
</dbReference>
<proteinExistence type="inferred from homology"/>
<protein>
    <submittedName>
        <fullName evidence="3">Auxin-responsive protein SAUR72</fullName>
    </submittedName>
</protein>
<feature type="region of interest" description="Disordered" evidence="2">
    <location>
        <begin position="49"/>
        <end position="68"/>
    </location>
</feature>
<dbReference type="STRING" id="4615.A0A199UJY4"/>
<dbReference type="Proteomes" id="UP000092600">
    <property type="component" value="Unassembled WGS sequence"/>
</dbReference>
<accession>A0A199UJY4</accession>
<dbReference type="InterPro" id="IPR003676">
    <property type="entry name" value="SAUR_fam"/>
</dbReference>
<dbReference type="AlphaFoldDB" id="A0A199UJY4"/>
<reference evidence="3 4" key="1">
    <citation type="journal article" date="2016" name="DNA Res.">
        <title>The draft genome of MD-2 pineapple using hybrid error correction of long reads.</title>
        <authorList>
            <person name="Redwan R.M."/>
            <person name="Saidin A."/>
            <person name="Kumar S.V."/>
        </authorList>
    </citation>
    <scope>NUCLEOTIDE SEQUENCE [LARGE SCALE GENOMIC DNA]</scope>
    <source>
        <strain evidence="4">cv. MD2</strain>
        <tissue evidence="3">Leaf</tissue>
    </source>
</reference>
<dbReference type="Pfam" id="PF02519">
    <property type="entry name" value="Auxin_inducible"/>
    <property type="match status" value="1"/>
</dbReference>
<feature type="compositionally biased region" description="Basic and acidic residues" evidence="2">
    <location>
        <begin position="49"/>
        <end position="65"/>
    </location>
</feature>
<comment type="similarity">
    <text evidence="1">Belongs to the ARG7 family.</text>
</comment>
<dbReference type="PANTHER" id="PTHR35296">
    <property type="entry name" value="EXPRESSED PROTEIN"/>
    <property type="match status" value="1"/>
</dbReference>